<sequence length="441" mass="47121">TTLLMGLNVFVSPVQAAAQGRSGTALTGASAGGTENGTGQQNGQKDGDQSKASSQPQPQVASSGDNNTDTKSVTENSGIYEDNTKVKDENGSETTISKVAKEQDKHNALGIAGMFGVFSKHTTVGVDFNSNVATREYNNTGDHRSGTEGNNPNLTNKDISYMDKIGIISANELSAGGTLIIGNENSTALTDHGNKVAINGKDLNHLKIENIRKESAADKKYIDFEEEFNKLTKKSNDYFDAKASEGVKVKYDIYNDGKANFSIDVTNAVPDENNFVYINLDSKYITADLASTLSGLKDTKDAPTIIINVGKDENITNLTSKIQTQLKYGNDQISANGSHSHTNRVLWNFGSKLQSLNISSGYFIGSILAPNATVTASVNEDGNIVADTVNISGGEFHHWDLHSSFPHPFDGGIKVPDKDKGNGHQDNENPKGDKGGGHQDN</sequence>
<proteinExistence type="predicted"/>
<evidence type="ECO:0000256" key="1">
    <source>
        <dbReference type="SAM" id="MobiDB-lite"/>
    </source>
</evidence>
<accession>A0ABS1LXE6</accession>
<dbReference type="RefSeq" id="WP_340641618.1">
    <property type="nucleotide sequence ID" value="NZ_JAEHNR010000115.1"/>
</dbReference>
<feature type="region of interest" description="Disordered" evidence="1">
    <location>
        <begin position="407"/>
        <end position="441"/>
    </location>
</feature>
<feature type="compositionally biased region" description="Low complexity" evidence="1">
    <location>
        <begin position="20"/>
        <end position="29"/>
    </location>
</feature>
<evidence type="ECO:0000259" key="2">
    <source>
        <dbReference type="Pfam" id="PF20597"/>
    </source>
</evidence>
<feature type="region of interest" description="Disordered" evidence="1">
    <location>
        <begin position="18"/>
        <end position="95"/>
    </location>
</feature>
<feature type="domain" description="Choice-of-anchor A" evidence="2">
    <location>
        <begin position="111"/>
        <end position="398"/>
    </location>
</feature>
<comment type="caution">
    <text evidence="3">The sequence shown here is derived from an EMBL/GenBank/DDBJ whole genome shotgun (WGS) entry which is preliminary data.</text>
</comment>
<dbReference type="EMBL" id="JAEHNR010000115">
    <property type="protein sequence ID" value="MBL1072649.1"/>
    <property type="molecule type" value="Genomic_DNA"/>
</dbReference>
<keyword evidence="4" id="KW-1185">Reference proteome</keyword>
<dbReference type="Proteomes" id="UP000640912">
    <property type="component" value="Unassembled WGS sequence"/>
</dbReference>
<feature type="non-terminal residue" evidence="3">
    <location>
        <position position="441"/>
    </location>
</feature>
<reference evidence="3 4" key="1">
    <citation type="journal article" date="2021" name="Microorganisms">
        <title>Dual Inhibition of Salmonella enterica and Clostridium perfringens by New Probiotic Candidates Isolated from Chicken Intestinal Mucosa.</title>
        <authorList>
            <person name="Lone A."/>
            <person name="Mottawea W."/>
            <person name="Ait Chait Y."/>
            <person name="Hammami R."/>
        </authorList>
    </citation>
    <scope>NUCLEOTIDE SEQUENCE [LARGE SCALE GENOMIC DNA]</scope>
    <source>
        <strain evidence="3 4">A12</strain>
    </source>
</reference>
<feature type="compositionally biased region" description="Basic and acidic residues" evidence="1">
    <location>
        <begin position="415"/>
        <end position="441"/>
    </location>
</feature>
<protein>
    <recommendedName>
        <fullName evidence="2">Choice-of-anchor A domain-containing protein</fullName>
    </recommendedName>
</protein>
<organism evidence="3 4">
    <name type="scientific">Lactobacillus kitasatonis</name>
    <dbReference type="NCBI Taxonomy" id="237446"/>
    <lineage>
        <taxon>Bacteria</taxon>
        <taxon>Bacillati</taxon>
        <taxon>Bacillota</taxon>
        <taxon>Bacilli</taxon>
        <taxon>Lactobacillales</taxon>
        <taxon>Lactobacillaceae</taxon>
        <taxon>Lactobacillus</taxon>
    </lineage>
</organism>
<dbReference type="Pfam" id="PF20597">
    <property type="entry name" value="pAdhesive_15"/>
    <property type="match status" value="1"/>
</dbReference>
<feature type="compositionally biased region" description="Low complexity" evidence="1">
    <location>
        <begin position="37"/>
        <end position="63"/>
    </location>
</feature>
<gene>
    <name evidence="3" type="ORF">JEM47_09320</name>
</gene>
<evidence type="ECO:0000313" key="4">
    <source>
        <dbReference type="Proteomes" id="UP000640912"/>
    </source>
</evidence>
<evidence type="ECO:0000313" key="3">
    <source>
        <dbReference type="EMBL" id="MBL1072649.1"/>
    </source>
</evidence>
<dbReference type="InterPro" id="IPR026588">
    <property type="entry name" value="Choice_anch_A"/>
</dbReference>
<feature type="non-terminal residue" evidence="3">
    <location>
        <position position="1"/>
    </location>
</feature>
<feature type="compositionally biased region" description="Polar residues" evidence="1">
    <location>
        <begin position="64"/>
        <end position="77"/>
    </location>
</feature>
<name>A0ABS1LXE6_9LACO</name>